<dbReference type="AlphaFoldDB" id="A0AAU9AIR5"/>
<dbReference type="Proteomes" id="UP000218824">
    <property type="component" value="Chromosome"/>
</dbReference>
<reference evidence="2 3" key="1">
    <citation type="journal article" date="2017" name="DNA Res.">
        <title>Complete genome sequence and expression profile of the commercial lytic enzyme producer Lysobacter enzymogenes M497-1.</title>
        <authorList>
            <person name="Takami H."/>
            <person name="Toyoda A."/>
            <person name="Uchiyama I."/>
            <person name="Itoh T."/>
            <person name="Takaki Y."/>
            <person name="Arai W."/>
            <person name="Nishi S."/>
            <person name="Kawai M."/>
            <person name="Shinya K."/>
            <person name="Ikeda H."/>
        </authorList>
    </citation>
    <scope>NUCLEOTIDE SEQUENCE [LARGE SCALE GENOMIC DNA]</scope>
    <source>
        <strain evidence="2 3">M497-1</strain>
    </source>
</reference>
<keyword evidence="1" id="KW-1133">Transmembrane helix</keyword>
<organism evidence="2 3">
    <name type="scientific">Lysobacter enzymogenes</name>
    <dbReference type="NCBI Taxonomy" id="69"/>
    <lineage>
        <taxon>Bacteria</taxon>
        <taxon>Pseudomonadati</taxon>
        <taxon>Pseudomonadota</taxon>
        <taxon>Gammaproteobacteria</taxon>
        <taxon>Lysobacterales</taxon>
        <taxon>Lysobacteraceae</taxon>
        <taxon>Lysobacter</taxon>
    </lineage>
</organism>
<evidence type="ECO:0000313" key="2">
    <source>
        <dbReference type="EMBL" id="BAV98985.1"/>
    </source>
</evidence>
<keyword evidence="1" id="KW-0812">Transmembrane</keyword>
<proteinExistence type="predicted"/>
<sequence>MWWRGNGLWAGLLVALIVAGAGKAGGHPGTAAGLAGSAGLIFFFRESIGAESSLYSVPVRFWPPALLVLSVLAAFGK</sequence>
<dbReference type="KEGG" id="lem:LEN_3498"/>
<gene>
    <name evidence="2" type="ORF">LEN_3498</name>
</gene>
<dbReference type="EMBL" id="AP014940">
    <property type="protein sequence ID" value="BAV98985.1"/>
    <property type="molecule type" value="Genomic_DNA"/>
</dbReference>
<name>A0AAU9AIR5_LYSEN</name>
<evidence type="ECO:0000313" key="3">
    <source>
        <dbReference type="Proteomes" id="UP000218824"/>
    </source>
</evidence>
<accession>A0AAU9AIR5</accession>
<evidence type="ECO:0000256" key="1">
    <source>
        <dbReference type="SAM" id="Phobius"/>
    </source>
</evidence>
<protein>
    <submittedName>
        <fullName evidence="2">Uncharacterized protein</fullName>
    </submittedName>
</protein>
<keyword evidence="1" id="KW-0472">Membrane</keyword>
<feature type="transmembrane region" description="Helical" evidence="1">
    <location>
        <begin position="61"/>
        <end position="76"/>
    </location>
</feature>